<keyword evidence="1" id="KW-0805">Transcription regulation</keyword>
<keyword evidence="7" id="KW-1185">Reference proteome</keyword>
<feature type="domain" description="Putative zinc-finger" evidence="5">
    <location>
        <begin position="4"/>
        <end position="38"/>
    </location>
</feature>
<feature type="transmembrane region" description="Helical" evidence="4">
    <location>
        <begin position="89"/>
        <end position="110"/>
    </location>
</feature>
<keyword evidence="2" id="KW-0804">Transcription</keyword>
<comment type="caution">
    <text evidence="6">The sequence shown here is derived from an EMBL/GenBank/DDBJ whole genome shotgun (WGS) entry which is preliminary data.</text>
</comment>
<name>A0A919V7F1_9ACTN</name>
<evidence type="ECO:0000313" key="6">
    <source>
        <dbReference type="EMBL" id="GII93393.1"/>
    </source>
</evidence>
<evidence type="ECO:0000256" key="3">
    <source>
        <dbReference type="SAM" id="MobiDB-lite"/>
    </source>
</evidence>
<protein>
    <recommendedName>
        <fullName evidence="5">Putative zinc-finger domain-containing protein</fullName>
    </recommendedName>
</protein>
<dbReference type="AlphaFoldDB" id="A0A919V7F1"/>
<keyword evidence="4" id="KW-1133">Transmembrane helix</keyword>
<dbReference type="EMBL" id="BOOW01000022">
    <property type="protein sequence ID" value="GII93393.1"/>
    <property type="molecule type" value="Genomic_DNA"/>
</dbReference>
<dbReference type="InterPro" id="IPR027383">
    <property type="entry name" value="Znf_put"/>
</dbReference>
<accession>A0A919V7F1</accession>
<dbReference type="Proteomes" id="UP000606172">
    <property type="component" value="Unassembled WGS sequence"/>
</dbReference>
<gene>
    <name evidence="6" type="ORF">Ssi02_36240</name>
</gene>
<organism evidence="6 7">
    <name type="scientific">Sinosporangium siamense</name>
    <dbReference type="NCBI Taxonomy" id="1367973"/>
    <lineage>
        <taxon>Bacteria</taxon>
        <taxon>Bacillati</taxon>
        <taxon>Actinomycetota</taxon>
        <taxon>Actinomycetes</taxon>
        <taxon>Streptosporangiales</taxon>
        <taxon>Streptosporangiaceae</taxon>
        <taxon>Sinosporangium</taxon>
    </lineage>
</organism>
<keyword evidence="4" id="KW-0472">Membrane</keyword>
<dbReference type="RefSeq" id="WP_204026811.1">
    <property type="nucleotide sequence ID" value="NZ_BOOW01000022.1"/>
</dbReference>
<evidence type="ECO:0000256" key="4">
    <source>
        <dbReference type="SAM" id="Phobius"/>
    </source>
</evidence>
<dbReference type="Pfam" id="PF13490">
    <property type="entry name" value="zf-HC2"/>
    <property type="match status" value="1"/>
</dbReference>
<evidence type="ECO:0000313" key="7">
    <source>
        <dbReference type="Proteomes" id="UP000606172"/>
    </source>
</evidence>
<evidence type="ECO:0000259" key="5">
    <source>
        <dbReference type="Pfam" id="PF13490"/>
    </source>
</evidence>
<sequence>MMTCEEVRLSLGAHVLGALEPDEAVLVEAHLAECEACAAEFDELAGVSDLLARVGRVSEHDVAQVASPPAAVLERLLSARAARRRRSRALLSLAASVVLLAGGGAVWAVMGSQTSTQTASSDAPAVLSAPSSAEAYAHNRAQDAESEAATAPRDAENAQKAFTEPPGAGSGGPPETAEKSARGPQTAAATPAPLQERAADAAGVPGELVRSGRSGDVRVTVRASPTPRGADIAVSLAGVAAGERGRLIVVGADGKSETAGSWVVKNADKGVYQGATSITPESITRFEIHGADGLLVSVPR</sequence>
<evidence type="ECO:0000256" key="1">
    <source>
        <dbReference type="ARBA" id="ARBA00023015"/>
    </source>
</evidence>
<keyword evidence="4" id="KW-0812">Transmembrane</keyword>
<proteinExistence type="predicted"/>
<dbReference type="InterPro" id="IPR041916">
    <property type="entry name" value="Anti_sigma_zinc_sf"/>
</dbReference>
<dbReference type="Gene3D" id="1.10.10.1320">
    <property type="entry name" value="Anti-sigma factor, zinc-finger domain"/>
    <property type="match status" value="1"/>
</dbReference>
<evidence type="ECO:0000256" key="2">
    <source>
        <dbReference type="ARBA" id="ARBA00023163"/>
    </source>
</evidence>
<feature type="region of interest" description="Disordered" evidence="3">
    <location>
        <begin position="121"/>
        <end position="211"/>
    </location>
</feature>
<reference evidence="6" key="1">
    <citation type="submission" date="2021-01" db="EMBL/GenBank/DDBJ databases">
        <title>Whole genome shotgun sequence of Sinosporangium siamense NBRC 109515.</title>
        <authorList>
            <person name="Komaki H."/>
            <person name="Tamura T."/>
        </authorList>
    </citation>
    <scope>NUCLEOTIDE SEQUENCE</scope>
    <source>
        <strain evidence="6">NBRC 109515</strain>
    </source>
</reference>